<dbReference type="GO" id="GO:0032506">
    <property type="term" value="P:cytokinetic process"/>
    <property type="evidence" value="ECO:0007669"/>
    <property type="project" value="TreeGrafter"/>
</dbReference>
<dbReference type="RefSeq" id="WP_244531931.1">
    <property type="nucleotide sequence ID" value="NZ_FOSP01000028.1"/>
</dbReference>
<dbReference type="PROSITE" id="PS51724">
    <property type="entry name" value="SPOR"/>
    <property type="match status" value="1"/>
</dbReference>
<protein>
    <submittedName>
        <fullName evidence="4">Sporulation related domain-containing protein</fullName>
    </submittedName>
</protein>
<keyword evidence="5" id="KW-1185">Reference proteome</keyword>
<dbReference type="STRING" id="52441.SAMN05216302_102841"/>
<name>A0A1I4EKY6_9PROT</name>
<keyword evidence="2" id="KW-1133">Transmembrane helix</keyword>
<dbReference type="PANTHER" id="PTHR38687">
    <property type="entry name" value="CELL DIVISION PROTEIN DEDD-RELATED"/>
    <property type="match status" value="1"/>
</dbReference>
<evidence type="ECO:0000256" key="1">
    <source>
        <dbReference type="SAM" id="MobiDB-lite"/>
    </source>
</evidence>
<organism evidence="4 5">
    <name type="scientific">Nitrosomonas aestuarii</name>
    <dbReference type="NCBI Taxonomy" id="52441"/>
    <lineage>
        <taxon>Bacteria</taxon>
        <taxon>Pseudomonadati</taxon>
        <taxon>Pseudomonadota</taxon>
        <taxon>Betaproteobacteria</taxon>
        <taxon>Nitrosomonadales</taxon>
        <taxon>Nitrosomonadaceae</taxon>
        <taxon>Nitrosomonas</taxon>
    </lineage>
</organism>
<dbReference type="Gene3D" id="3.30.70.1070">
    <property type="entry name" value="Sporulation related repeat"/>
    <property type="match status" value="1"/>
</dbReference>
<feature type="region of interest" description="Disordered" evidence="1">
    <location>
        <begin position="115"/>
        <end position="145"/>
    </location>
</feature>
<dbReference type="InterPro" id="IPR036680">
    <property type="entry name" value="SPOR-like_sf"/>
</dbReference>
<keyword evidence="2" id="KW-0472">Membrane</keyword>
<feature type="transmembrane region" description="Helical" evidence="2">
    <location>
        <begin position="20"/>
        <end position="42"/>
    </location>
</feature>
<dbReference type="GO" id="GO:0032153">
    <property type="term" value="C:cell division site"/>
    <property type="evidence" value="ECO:0007669"/>
    <property type="project" value="TreeGrafter"/>
</dbReference>
<dbReference type="InterPro" id="IPR007730">
    <property type="entry name" value="SPOR-like_dom"/>
</dbReference>
<dbReference type="AlphaFoldDB" id="A0A1I4EKY6"/>
<dbReference type="SUPFAM" id="SSF110997">
    <property type="entry name" value="Sporulation related repeat"/>
    <property type="match status" value="1"/>
</dbReference>
<dbReference type="EMBL" id="FOSP01000028">
    <property type="protein sequence ID" value="SFL05116.1"/>
    <property type="molecule type" value="Genomic_DNA"/>
</dbReference>
<feature type="domain" description="SPOR" evidence="3">
    <location>
        <begin position="151"/>
        <end position="231"/>
    </location>
</feature>
<dbReference type="Pfam" id="PF05036">
    <property type="entry name" value="SPOR"/>
    <property type="match status" value="1"/>
</dbReference>
<evidence type="ECO:0000256" key="2">
    <source>
        <dbReference type="SAM" id="Phobius"/>
    </source>
</evidence>
<dbReference type="Proteomes" id="UP000199533">
    <property type="component" value="Unassembled WGS sequence"/>
</dbReference>
<dbReference type="GO" id="GO:0042834">
    <property type="term" value="F:peptidoglycan binding"/>
    <property type="evidence" value="ECO:0007669"/>
    <property type="project" value="InterPro"/>
</dbReference>
<dbReference type="PANTHER" id="PTHR38687:SF1">
    <property type="entry name" value="CELL DIVISION PROTEIN DEDD"/>
    <property type="match status" value="1"/>
</dbReference>
<evidence type="ECO:0000259" key="3">
    <source>
        <dbReference type="PROSITE" id="PS51724"/>
    </source>
</evidence>
<gene>
    <name evidence="4" type="ORF">SAMN05216302_102841</name>
</gene>
<sequence>MSRDYKSRKPAASRGGKGVLMLGVFIGYTLGIVSAIGIWFYLEQAPSPFLSEEQISGYDQLVKRSDNNKQTEGADAAAEHGNVAKVEEKAQFDFYKILSNADEPTIDYETSQHVEESVNVEKPRTVEKAKPNPPPAALSSIQRTKQTEPVHIATETYYLQVGSFRNNADADNLKAKLALLGVIASVQSADLSEKGIWYRVRVGPFTQKPRVDQVHHTLRENGIEAQFIKTR</sequence>
<dbReference type="InterPro" id="IPR052521">
    <property type="entry name" value="Cell_div_SPOR-domain"/>
</dbReference>
<reference evidence="5" key="1">
    <citation type="submission" date="2016-10" db="EMBL/GenBank/DDBJ databases">
        <authorList>
            <person name="Varghese N."/>
            <person name="Submissions S."/>
        </authorList>
    </citation>
    <scope>NUCLEOTIDE SEQUENCE [LARGE SCALE GENOMIC DNA]</scope>
    <source>
        <strain evidence="5">Nm69</strain>
    </source>
</reference>
<feature type="compositionally biased region" description="Basic and acidic residues" evidence="1">
    <location>
        <begin position="115"/>
        <end position="130"/>
    </location>
</feature>
<proteinExistence type="predicted"/>
<dbReference type="GO" id="GO:0030428">
    <property type="term" value="C:cell septum"/>
    <property type="evidence" value="ECO:0007669"/>
    <property type="project" value="TreeGrafter"/>
</dbReference>
<evidence type="ECO:0000313" key="5">
    <source>
        <dbReference type="Proteomes" id="UP000199533"/>
    </source>
</evidence>
<keyword evidence="2" id="KW-0812">Transmembrane</keyword>
<accession>A0A1I4EKY6</accession>
<evidence type="ECO:0000313" key="4">
    <source>
        <dbReference type="EMBL" id="SFL05116.1"/>
    </source>
</evidence>